<dbReference type="InterPro" id="IPR022385">
    <property type="entry name" value="Rhs_assc_core"/>
</dbReference>
<dbReference type="PANTHER" id="PTHR32305:SF15">
    <property type="entry name" value="PROTEIN RHSA-RELATED"/>
    <property type="match status" value="1"/>
</dbReference>
<name>E6QGH8_9ZZZZ</name>
<organism evidence="3">
    <name type="scientific">mine drainage metagenome</name>
    <dbReference type="NCBI Taxonomy" id="410659"/>
    <lineage>
        <taxon>unclassified sequences</taxon>
        <taxon>metagenomes</taxon>
        <taxon>ecological metagenomes</taxon>
    </lineage>
</organism>
<dbReference type="Pfam" id="PF05593">
    <property type="entry name" value="RHS_repeat"/>
    <property type="match status" value="2"/>
</dbReference>
<dbReference type="EMBL" id="CABP01000170">
    <property type="protein sequence ID" value="CBI06338.1"/>
    <property type="molecule type" value="Genomic_DNA"/>
</dbReference>
<gene>
    <name evidence="3" type="ORF">CARN5_0137</name>
</gene>
<keyword evidence="1" id="KW-0677">Repeat</keyword>
<dbReference type="AlphaFoldDB" id="E6QGH8"/>
<dbReference type="InterPro" id="IPR050708">
    <property type="entry name" value="T6SS_VgrG/RHS"/>
</dbReference>
<evidence type="ECO:0000313" key="3">
    <source>
        <dbReference type="EMBL" id="CBI06338.1"/>
    </source>
</evidence>
<dbReference type="NCBIfam" id="TIGR01643">
    <property type="entry name" value="YD_repeat_2x"/>
    <property type="match status" value="8"/>
</dbReference>
<dbReference type="Gene3D" id="2.180.10.10">
    <property type="entry name" value="RHS repeat-associated core"/>
    <property type="match status" value="3"/>
</dbReference>
<sequence length="1188" mass="130917">MATYDAYAAIAGLKIDDNPIGYTPPKGPGVTFDLTYNQRDAYQPANFTFSNVGPKWSHHWMGWIQDIPGQPGNSVMRYVPAGGVVFYSGYDSATGAFAPETSDGAVLVLVSESPVRYELQKPDGSNEVYAQSNGATSGTRYVLLSTISDASGNTITFGYDDQNRLTTVTDALGQKTALTYGDPLDALLVTAVSDPFGRTARLAYDDTGRLVSVTDVLGMVSPAFSYDSGDFIESLTTPYGKSQFSYGESGTQIWLNMVDAAGNTERVEFNQNVPGIPFSDPIAPTGMNLFNAYLPDRNSFYWDAHAWAAGGEDYANAHLYHWLHWGPDTSLASGVLESQKDPLTRRVWYNYPGQVWGGATGTLNLPSIIGRVLEDGTTQLTQMGYGEYGHMTSFTDPTGRETFFTHAPNGVDLIEVAQKTQSGQDILFQATYDHRHLPLTITDAADQTTTFTYNAAGQPLTVTNALGQITTYVYDAQGYLTEVRNANDVTAARFTYDAYGRVASVTDAEGYTLGFLYDPLNRLTEVRYPDGTTRTYAYDNLDLAAQTNRLGETTKYTYDDLRRLIAVTDPIGRVTGYGYNKSSYLTSLTDPNGNVTTWERDIQNRVTAKVYANGTKETYTYDPATGQLATVTDAMGQVKNYAYTIDERIGTVSYTDALQLTPNVSFTYGQDYPHIVSRSDGIGITSYGYVPAGIFGAGQVSAEATPHGAIDFGYDALGRRTSRRIGDVEETFTYDAIGRVIEQSNPLAMFTVEYLGQSDRPTAILPENGMLDTYFRYGPQQEDQRLRAITHNAAFPLQAMDFLYQSNAEDQLLSATDIGGSFIPKWKHYQYDGAGRLMLENALPGGLTTFKYDPADNILAIQAPEDSWTATYDDVNEVVERNDAFYTYDVNGNLTNDGVRAYTWDGENRLVGIVYVADTEKKTTFQYDGLNRRAVMVETEGTQSKTTTFLWNGTDLLIAQAGSEIKSYYPQGEIHGEESLYCVCDRLGSVRETVNQDHLITSRMTYKAYGETKTHLPPLIGKAPDYRYAGLFFHEQSGLYLAVFRAYDPSAGRWISRDPIGEDGGVNLYTYVASDPINNDDSLGLSPSLAGFAKYELHKAIKFCAQPKNWISNELVSQVPGLQCFSELILAGQNKKRTRQECIAVSKNPKSRFYGHPQSCEIIRPYSTFEGCIKFASTYGTGDSSGSE</sequence>
<protein>
    <submittedName>
        <fullName evidence="3">Peptidase C39, bacteriocin processing</fullName>
    </submittedName>
</protein>
<dbReference type="InterPro" id="IPR031325">
    <property type="entry name" value="RHS_repeat"/>
</dbReference>
<reference evidence="3" key="1">
    <citation type="submission" date="2009-10" db="EMBL/GenBank/DDBJ databases">
        <title>Diversity of trophic interactions inside an arsenic-rich microbial ecosystem.</title>
        <authorList>
            <person name="Bertin P.N."/>
            <person name="Heinrich-Salmeron A."/>
            <person name="Pelletier E."/>
            <person name="Goulhen-Chollet F."/>
            <person name="Arsene-Ploetze F."/>
            <person name="Gallien S."/>
            <person name="Calteau A."/>
            <person name="Vallenet D."/>
            <person name="Casiot C."/>
            <person name="Chane-Woon-Ming B."/>
            <person name="Giloteaux L."/>
            <person name="Barakat M."/>
            <person name="Bonnefoy V."/>
            <person name="Bruneel O."/>
            <person name="Chandler M."/>
            <person name="Cleiss J."/>
            <person name="Duran R."/>
            <person name="Elbaz-Poulichet F."/>
            <person name="Fonknechten N."/>
            <person name="Lauga B."/>
            <person name="Mornico D."/>
            <person name="Ortet P."/>
            <person name="Schaeffer C."/>
            <person name="Siguier P."/>
            <person name="Alexander Thil Smith A."/>
            <person name="Van Dorsselaer A."/>
            <person name="Weissenbach J."/>
            <person name="Medigue C."/>
            <person name="Le Paslier D."/>
        </authorList>
    </citation>
    <scope>NUCLEOTIDE SEQUENCE</scope>
</reference>
<proteinExistence type="predicted"/>
<comment type="caution">
    <text evidence="3">The sequence shown here is derived from an EMBL/GenBank/DDBJ whole genome shotgun (WGS) entry which is preliminary data.</text>
</comment>
<evidence type="ECO:0000256" key="1">
    <source>
        <dbReference type="ARBA" id="ARBA00022737"/>
    </source>
</evidence>
<dbReference type="InterPro" id="IPR006530">
    <property type="entry name" value="YD"/>
</dbReference>
<dbReference type="Pfam" id="PF25023">
    <property type="entry name" value="TEN_YD-shell"/>
    <property type="match status" value="2"/>
</dbReference>
<dbReference type="PANTHER" id="PTHR32305">
    <property type="match status" value="1"/>
</dbReference>
<dbReference type="NCBIfam" id="TIGR03696">
    <property type="entry name" value="Rhs_assc_core"/>
    <property type="match status" value="1"/>
</dbReference>
<feature type="domain" description="Teneurin-like YD-shell" evidence="2">
    <location>
        <begin position="827"/>
        <end position="1077"/>
    </location>
</feature>
<accession>E6QGH8</accession>
<feature type="domain" description="Teneurin-like YD-shell" evidence="2">
    <location>
        <begin position="414"/>
        <end position="640"/>
    </location>
</feature>
<dbReference type="InterPro" id="IPR056823">
    <property type="entry name" value="TEN-like_YD-shell"/>
</dbReference>
<evidence type="ECO:0000259" key="2">
    <source>
        <dbReference type="Pfam" id="PF25023"/>
    </source>
</evidence>